<dbReference type="OrthoDB" id="7164001at2"/>
<comment type="caution">
    <text evidence="4">The sequence shown here is derived from an EMBL/GenBank/DDBJ whole genome shotgun (WGS) entry which is preliminary data.</text>
</comment>
<dbReference type="Pfam" id="PF02470">
    <property type="entry name" value="MlaD"/>
    <property type="match status" value="1"/>
</dbReference>
<proteinExistence type="predicted"/>
<sequence length="201" mass="21037">MCRRATNAGAAPASRRVGTTRHGPRAGEPAGEERAAMSIEPRRELMVGSAVLAAAVLVFAYSSSGIGDQGTGPLSADGSYELKARFGQADGIRAGTAVRMAGIDVGEVVSMSLDSYYRAVVTFRIAASVELPEDSAAMIQTDGLMGGKFVELEPGGALDVLEPGGWFDYTQDSVIIEDLLGKIVARAKQERGLDPNEPVGY</sequence>
<dbReference type="InterPro" id="IPR003399">
    <property type="entry name" value="Mce/MlaD"/>
</dbReference>
<dbReference type="PANTHER" id="PTHR33371:SF4">
    <property type="entry name" value="INTERMEMBRANE PHOSPHOLIPID TRANSPORT SYSTEM BINDING PROTEIN MLAD"/>
    <property type="match status" value="1"/>
</dbReference>
<dbReference type="Proteomes" id="UP000434582">
    <property type="component" value="Unassembled WGS sequence"/>
</dbReference>
<feature type="domain" description="Mce/MlaD" evidence="3">
    <location>
        <begin position="79"/>
        <end position="155"/>
    </location>
</feature>
<feature type="transmembrane region" description="Helical" evidence="2">
    <location>
        <begin position="45"/>
        <end position="62"/>
    </location>
</feature>
<evidence type="ECO:0000313" key="5">
    <source>
        <dbReference type="Proteomes" id="UP000434582"/>
    </source>
</evidence>
<keyword evidence="2" id="KW-0812">Transmembrane</keyword>
<protein>
    <submittedName>
        <fullName evidence="4">MCE family protein</fullName>
    </submittedName>
</protein>
<dbReference type="InterPro" id="IPR052336">
    <property type="entry name" value="MlaD_Phospholipid_Transporter"/>
</dbReference>
<keyword evidence="5" id="KW-1185">Reference proteome</keyword>
<gene>
    <name evidence="4" type="ORF">GHC57_08710</name>
</gene>
<keyword evidence="2" id="KW-0472">Membrane</keyword>
<dbReference type="AlphaFoldDB" id="A0A7X1ZDM6"/>
<dbReference type="PANTHER" id="PTHR33371">
    <property type="entry name" value="INTERMEMBRANE PHOSPHOLIPID TRANSPORT SYSTEM BINDING PROTEIN MLAD-RELATED"/>
    <property type="match status" value="1"/>
</dbReference>
<keyword evidence="2" id="KW-1133">Transmembrane helix</keyword>
<accession>A0A7X1ZDM6</accession>
<evidence type="ECO:0000259" key="3">
    <source>
        <dbReference type="Pfam" id="PF02470"/>
    </source>
</evidence>
<evidence type="ECO:0000256" key="2">
    <source>
        <dbReference type="SAM" id="Phobius"/>
    </source>
</evidence>
<evidence type="ECO:0000256" key="1">
    <source>
        <dbReference type="SAM" id="MobiDB-lite"/>
    </source>
</evidence>
<reference evidence="4 5" key="1">
    <citation type="submission" date="2019-10" db="EMBL/GenBank/DDBJ databases">
        <title>Draft whole-genome sequence of the purple nonsulfur photosynthetic bacterium Roseospira navarrensis DSM 15114.</title>
        <authorList>
            <person name="Kyndt J.A."/>
            <person name="Meyer T.E."/>
        </authorList>
    </citation>
    <scope>NUCLEOTIDE SEQUENCE [LARGE SCALE GENOMIC DNA]</scope>
    <source>
        <strain evidence="4 5">DSM 15114</strain>
    </source>
</reference>
<organism evidence="4 5">
    <name type="scientific">Roseospira navarrensis</name>
    <dbReference type="NCBI Taxonomy" id="140058"/>
    <lineage>
        <taxon>Bacteria</taxon>
        <taxon>Pseudomonadati</taxon>
        <taxon>Pseudomonadota</taxon>
        <taxon>Alphaproteobacteria</taxon>
        <taxon>Rhodospirillales</taxon>
        <taxon>Rhodospirillaceae</taxon>
        <taxon>Roseospira</taxon>
    </lineage>
</organism>
<name>A0A7X1ZDM6_9PROT</name>
<evidence type="ECO:0000313" key="4">
    <source>
        <dbReference type="EMBL" id="MQX36596.1"/>
    </source>
</evidence>
<feature type="region of interest" description="Disordered" evidence="1">
    <location>
        <begin position="1"/>
        <end position="35"/>
    </location>
</feature>
<dbReference type="EMBL" id="WIVE01000022">
    <property type="protein sequence ID" value="MQX36596.1"/>
    <property type="molecule type" value="Genomic_DNA"/>
</dbReference>